<dbReference type="AlphaFoldDB" id="A0A3G1A8T7"/>
<dbReference type="InterPro" id="IPR054485">
    <property type="entry name" value="FlK-like_dom"/>
</dbReference>
<dbReference type="InterPro" id="IPR025540">
    <property type="entry name" value="FlK"/>
</dbReference>
<dbReference type="STRING" id="697581.TCARB_0832"/>
<evidence type="ECO:0000313" key="2">
    <source>
        <dbReference type="EMBL" id="AJB41884.1"/>
    </source>
</evidence>
<reference evidence="3" key="1">
    <citation type="book" date="2010" name="EXTREMOPHILES" publisher="0:0-0">
        <title>Complete genome sequences of ten hyperthermophilic archaea reveal their metabolic capabilities and possible ecological roles.</title>
        <editorList>
            <person name="?"/>
        </editorList>
        <authorList>
            <person name="Ravin N.V."/>
            <person name="Mardanov A.V."/>
            <person name="Bonch-Osmolovskaya E.A."/>
            <person name="Skryabin K.G."/>
        </authorList>
    </citation>
    <scope>NUCLEOTIDE SEQUENCE [LARGE SCALE GENOMIC DNA]</scope>
    <source>
        <strain evidence="3">1505</strain>
    </source>
</reference>
<dbReference type="GeneID" id="16574396"/>
<dbReference type="InterPro" id="IPR029069">
    <property type="entry name" value="HotDog_dom_sf"/>
</dbReference>
<evidence type="ECO:0000313" key="3">
    <source>
        <dbReference type="Proteomes" id="UP000266720"/>
    </source>
</evidence>
<name>A0A3G1A8T7_9CREN</name>
<dbReference type="GeneID" id="25406259"/>
<dbReference type="EMBL" id="CP007493">
    <property type="protein sequence ID" value="AJB41884.1"/>
    <property type="molecule type" value="Genomic_DNA"/>
</dbReference>
<dbReference type="PIRSF" id="PIRSF014972">
    <property type="entry name" value="FlK"/>
    <property type="match status" value="1"/>
</dbReference>
<protein>
    <recommendedName>
        <fullName evidence="1">Fluoroacetyl-CoA-specific thioesterase-like domain-containing protein</fullName>
    </recommendedName>
</protein>
<proteinExistence type="predicted"/>
<dbReference type="CDD" id="cd03440">
    <property type="entry name" value="hot_dog"/>
    <property type="match status" value="1"/>
</dbReference>
<organism evidence="2 3">
    <name type="scientific">Thermofilum adornatum 1505</name>
    <dbReference type="NCBI Taxonomy" id="697581"/>
    <lineage>
        <taxon>Archaea</taxon>
        <taxon>Thermoproteota</taxon>
        <taxon>Thermoprotei</taxon>
        <taxon>Thermofilales</taxon>
        <taxon>Thermofilaceae</taxon>
        <taxon>Thermofilum</taxon>
    </lineage>
</organism>
<sequence length="132" mass="14603">MSQGETFSRLYTVSREHIAKHVSLEGTGILSTPSMIAFMEEASRIFLDGKLPESQTTVGVHIDVYHVAPALLGSQVEIRGRVLRDTGKRVVLWLEAWCGETLIGYAVHERAVIDKKEYASRIISMIATKMGG</sequence>
<dbReference type="PANTHER" id="PTHR36934:SF1">
    <property type="entry name" value="THIOESTERASE DOMAIN-CONTAINING PROTEIN"/>
    <property type="match status" value="1"/>
</dbReference>
<dbReference type="Gene3D" id="3.10.129.10">
    <property type="entry name" value="Hotdog Thioesterase"/>
    <property type="match status" value="1"/>
</dbReference>
<gene>
    <name evidence="2" type="ORF">TCARB_0832</name>
</gene>
<dbReference type="PANTHER" id="PTHR36934">
    <property type="entry name" value="BLR0278 PROTEIN"/>
    <property type="match status" value="1"/>
</dbReference>
<dbReference type="KEGG" id="tcb:TCARB_0832"/>
<dbReference type="Pfam" id="PF22636">
    <property type="entry name" value="FlK"/>
    <property type="match status" value="1"/>
</dbReference>
<dbReference type="RefSeq" id="WP_020963397.1">
    <property type="nucleotide sequence ID" value="NZ_CP007493.1"/>
</dbReference>
<feature type="domain" description="Fluoroacetyl-CoA-specific thioesterase-like" evidence="1">
    <location>
        <begin position="13"/>
        <end position="116"/>
    </location>
</feature>
<accession>A0A3G1A8T7</accession>
<dbReference type="SUPFAM" id="SSF54637">
    <property type="entry name" value="Thioesterase/thiol ester dehydrase-isomerase"/>
    <property type="match status" value="1"/>
</dbReference>
<evidence type="ECO:0000259" key="1">
    <source>
        <dbReference type="Pfam" id="PF22636"/>
    </source>
</evidence>
<dbReference type="Proteomes" id="UP000266720">
    <property type="component" value="Chromosome"/>
</dbReference>